<feature type="transmembrane region" description="Helical" evidence="9">
    <location>
        <begin position="105"/>
        <end position="123"/>
    </location>
</feature>
<accession>A0A095WX76</accession>
<dbReference type="PIRSF" id="PIRSF018472">
    <property type="entry name" value="MreD_proteobac"/>
    <property type="match status" value="1"/>
</dbReference>
<dbReference type="NCBIfam" id="TIGR03426">
    <property type="entry name" value="shape_MreD"/>
    <property type="match status" value="1"/>
</dbReference>
<dbReference type="AlphaFoldDB" id="A0A095WX76"/>
<sequence length="163" mass="18033">MVPGEGASGYWVILASFFVACVLAVLPLGPWLAWLRPEWLLLVLTYWVIALPHRVGLVTAALAGLLMDVLEGAVLGQNVLALSLAALLARLLYQRMRVFSLAQQALTVFLIVGLHQLVCQWIQNLEGAGARSFLFLLPAVTSALLWPVVRLVLRAARRYYYVH</sequence>
<feature type="transmembrane region" description="Helical" evidence="9">
    <location>
        <begin position="135"/>
        <end position="153"/>
    </location>
</feature>
<dbReference type="eggNOG" id="COG2891">
    <property type="taxonomic scope" value="Bacteria"/>
</dbReference>
<keyword evidence="5 8" id="KW-0133">Cell shape</keyword>
<keyword evidence="11" id="KW-1185">Reference proteome</keyword>
<keyword evidence="8" id="KW-0997">Cell inner membrane</keyword>
<dbReference type="Pfam" id="PF04093">
    <property type="entry name" value="MreD"/>
    <property type="match status" value="1"/>
</dbReference>
<dbReference type="RefSeq" id="WP_035515819.1">
    <property type="nucleotide sequence ID" value="NZ_KN234758.1"/>
</dbReference>
<comment type="function">
    <text evidence="8">Involved in formation of the rod shape of the cell. May also contribute to regulation of formation of penicillin-binding proteins.</text>
</comment>
<keyword evidence="3 8" id="KW-1003">Cell membrane</keyword>
<dbReference type="GO" id="GO:0008360">
    <property type="term" value="P:regulation of cell shape"/>
    <property type="evidence" value="ECO:0007669"/>
    <property type="project" value="UniProtKB-UniRule"/>
</dbReference>
<dbReference type="InterPro" id="IPR007227">
    <property type="entry name" value="Cell_shape_determining_MreD"/>
</dbReference>
<evidence type="ECO:0000256" key="5">
    <source>
        <dbReference type="ARBA" id="ARBA00022960"/>
    </source>
</evidence>
<comment type="similarity">
    <text evidence="2 8">Belongs to the MreD family.</text>
</comment>
<feature type="transmembrane region" description="Helical" evidence="9">
    <location>
        <begin position="12"/>
        <end position="32"/>
    </location>
</feature>
<dbReference type="InterPro" id="IPR026034">
    <property type="entry name" value="MreD_proteobac"/>
</dbReference>
<name>A0A095WX76_9GAMM</name>
<comment type="caution">
    <text evidence="10">The sequence shown here is derived from an EMBL/GenBank/DDBJ whole genome shotgun (WGS) entry which is preliminary data.</text>
</comment>
<evidence type="ECO:0000256" key="3">
    <source>
        <dbReference type="ARBA" id="ARBA00022475"/>
    </source>
</evidence>
<feature type="transmembrane region" description="Helical" evidence="9">
    <location>
        <begin position="73"/>
        <end position="93"/>
    </location>
</feature>
<evidence type="ECO:0000256" key="1">
    <source>
        <dbReference type="ARBA" id="ARBA00004651"/>
    </source>
</evidence>
<dbReference type="OrthoDB" id="6647425at2"/>
<evidence type="ECO:0000256" key="8">
    <source>
        <dbReference type="PIRNR" id="PIRNR018472"/>
    </source>
</evidence>
<proteinExistence type="inferred from homology"/>
<comment type="subcellular location">
    <subcellularLocation>
        <location evidence="8">Cell inner membrane</location>
    </subcellularLocation>
    <subcellularLocation>
        <location evidence="1">Cell membrane</location>
        <topology evidence="1">Multi-pass membrane protein</topology>
    </subcellularLocation>
</comment>
<dbReference type="PANTHER" id="PTHR37484">
    <property type="entry name" value="ROD SHAPE-DETERMINING PROTEIN MRED"/>
    <property type="match status" value="1"/>
</dbReference>
<evidence type="ECO:0000256" key="7">
    <source>
        <dbReference type="ARBA" id="ARBA00023136"/>
    </source>
</evidence>
<protein>
    <recommendedName>
        <fullName evidence="8">Rod shape-determining protein MreD</fullName>
    </recommendedName>
</protein>
<dbReference type="STRING" id="1265313.HRUBRA_02162"/>
<evidence type="ECO:0000256" key="9">
    <source>
        <dbReference type="SAM" id="Phobius"/>
    </source>
</evidence>
<dbReference type="GO" id="GO:0005886">
    <property type="term" value="C:plasma membrane"/>
    <property type="evidence" value="ECO:0007669"/>
    <property type="project" value="UniProtKB-SubCell"/>
</dbReference>
<dbReference type="Proteomes" id="UP000029640">
    <property type="component" value="Unassembled WGS sequence"/>
</dbReference>
<evidence type="ECO:0000313" key="11">
    <source>
        <dbReference type="Proteomes" id="UP000029640"/>
    </source>
</evidence>
<organism evidence="10 11">
    <name type="scientific">Pseudohaliea rubra DSM 19751</name>
    <dbReference type="NCBI Taxonomy" id="1265313"/>
    <lineage>
        <taxon>Bacteria</taxon>
        <taxon>Pseudomonadati</taxon>
        <taxon>Pseudomonadota</taxon>
        <taxon>Gammaproteobacteria</taxon>
        <taxon>Cellvibrionales</taxon>
        <taxon>Halieaceae</taxon>
        <taxon>Pseudohaliea</taxon>
    </lineage>
</organism>
<evidence type="ECO:0000313" key="10">
    <source>
        <dbReference type="EMBL" id="KGE03214.1"/>
    </source>
</evidence>
<evidence type="ECO:0000256" key="4">
    <source>
        <dbReference type="ARBA" id="ARBA00022692"/>
    </source>
</evidence>
<dbReference type="HOGENOM" id="CLU_119315_0_0_6"/>
<keyword evidence="6 9" id="KW-1133">Transmembrane helix</keyword>
<keyword evidence="4 9" id="KW-0812">Transmembrane</keyword>
<keyword evidence="7 8" id="KW-0472">Membrane</keyword>
<evidence type="ECO:0000256" key="6">
    <source>
        <dbReference type="ARBA" id="ARBA00022989"/>
    </source>
</evidence>
<gene>
    <name evidence="10" type="ORF">HRUBRA_02162</name>
</gene>
<dbReference type="PANTHER" id="PTHR37484:SF1">
    <property type="entry name" value="ROD SHAPE-DETERMINING PROTEIN MRED"/>
    <property type="match status" value="1"/>
</dbReference>
<feature type="transmembrane region" description="Helical" evidence="9">
    <location>
        <begin position="39"/>
        <end position="67"/>
    </location>
</feature>
<evidence type="ECO:0000256" key="2">
    <source>
        <dbReference type="ARBA" id="ARBA00007776"/>
    </source>
</evidence>
<dbReference type="EMBL" id="AUVB01000062">
    <property type="protein sequence ID" value="KGE03214.1"/>
    <property type="molecule type" value="Genomic_DNA"/>
</dbReference>
<reference evidence="10 11" key="1">
    <citation type="journal article" date="2014" name="Genome Announc.">
        <title>Genome Sequence of Gammaproteobacterial Pseudohaliea rubra Type Strain DSM 19751, Isolated from Coastal Seawater of the Mediterranean Sea.</title>
        <authorList>
            <person name="Spring S."/>
            <person name="Fiebig A."/>
            <person name="Riedel T."/>
            <person name="Goker M."/>
            <person name="Klenk H.P."/>
        </authorList>
    </citation>
    <scope>NUCLEOTIDE SEQUENCE [LARGE SCALE GENOMIC DNA]</scope>
    <source>
        <strain evidence="10 11">DSM 19751</strain>
    </source>
</reference>